<evidence type="ECO:0000313" key="7">
    <source>
        <dbReference type="Proteomes" id="UP000225706"/>
    </source>
</evidence>
<dbReference type="PROSITE" id="PS50293">
    <property type="entry name" value="TPR_REGION"/>
    <property type="match status" value="1"/>
</dbReference>
<feature type="repeat" description="TPR" evidence="4">
    <location>
        <begin position="351"/>
        <end position="384"/>
    </location>
</feature>
<evidence type="ECO:0000256" key="2">
    <source>
        <dbReference type="ARBA" id="ARBA00022490"/>
    </source>
</evidence>
<feature type="domain" description="CHAT" evidence="5">
    <location>
        <begin position="954"/>
        <end position="1161"/>
    </location>
</feature>
<comment type="subcellular location">
    <subcellularLocation>
        <location evidence="1">Cytoplasm</location>
    </subcellularLocation>
</comment>
<dbReference type="PROSITE" id="PS50005">
    <property type="entry name" value="TPR"/>
    <property type="match status" value="8"/>
</dbReference>
<dbReference type="SMART" id="SM00028">
    <property type="entry name" value="TPR"/>
    <property type="match status" value="12"/>
</dbReference>
<keyword evidence="4" id="KW-0802">TPR repeat</keyword>
<proteinExistence type="predicted"/>
<keyword evidence="7" id="KW-1185">Reference proteome</keyword>
<evidence type="ECO:0000256" key="4">
    <source>
        <dbReference type="PROSITE-ProRule" id="PRU00339"/>
    </source>
</evidence>
<dbReference type="GO" id="GO:0000132">
    <property type="term" value="P:establishment of mitotic spindle orientation"/>
    <property type="evidence" value="ECO:0007669"/>
    <property type="project" value="TreeGrafter"/>
</dbReference>
<feature type="repeat" description="TPR" evidence="4">
    <location>
        <begin position="714"/>
        <end position="747"/>
    </location>
</feature>
<dbReference type="InterPro" id="IPR024983">
    <property type="entry name" value="CHAT_dom"/>
</dbReference>
<evidence type="ECO:0000256" key="3">
    <source>
        <dbReference type="ARBA" id="ARBA00022737"/>
    </source>
</evidence>
<dbReference type="GO" id="GO:0005938">
    <property type="term" value="C:cell cortex"/>
    <property type="evidence" value="ECO:0007669"/>
    <property type="project" value="TreeGrafter"/>
</dbReference>
<feature type="repeat" description="TPR" evidence="4">
    <location>
        <begin position="271"/>
        <end position="304"/>
    </location>
</feature>
<dbReference type="AlphaFoldDB" id="A0A2B4R861"/>
<keyword evidence="3" id="KW-0677">Repeat</keyword>
<dbReference type="InterPro" id="IPR011990">
    <property type="entry name" value="TPR-like_helical_dom_sf"/>
</dbReference>
<dbReference type="InterPro" id="IPR019734">
    <property type="entry name" value="TPR_rpt"/>
</dbReference>
<dbReference type="Pfam" id="PF13374">
    <property type="entry name" value="TPR_10"/>
    <property type="match status" value="1"/>
</dbReference>
<dbReference type="PANTHER" id="PTHR45954">
    <property type="entry name" value="LD33695P"/>
    <property type="match status" value="1"/>
</dbReference>
<evidence type="ECO:0000313" key="6">
    <source>
        <dbReference type="EMBL" id="PFX13013.1"/>
    </source>
</evidence>
<dbReference type="Gene3D" id="1.25.40.10">
    <property type="entry name" value="Tetratricopeptide repeat domain"/>
    <property type="match status" value="4"/>
</dbReference>
<reference evidence="7" key="1">
    <citation type="journal article" date="2017" name="bioRxiv">
        <title>Comparative analysis of the genomes of Stylophora pistillata and Acropora digitifera provides evidence for extensive differences between species of corals.</title>
        <authorList>
            <person name="Voolstra C.R."/>
            <person name="Li Y."/>
            <person name="Liew Y.J."/>
            <person name="Baumgarten S."/>
            <person name="Zoccola D."/>
            <person name="Flot J.-F."/>
            <person name="Tambutte S."/>
            <person name="Allemand D."/>
            <person name="Aranda M."/>
        </authorList>
    </citation>
    <scope>NUCLEOTIDE SEQUENCE [LARGE SCALE GENOMIC DNA]</scope>
</reference>
<evidence type="ECO:0000259" key="5">
    <source>
        <dbReference type="Pfam" id="PF12770"/>
    </source>
</evidence>
<keyword evidence="2" id="KW-0963">Cytoplasm</keyword>
<protein>
    <submittedName>
        <fullName evidence="6">Tetratricopeptide repeat protein 28</fullName>
    </submittedName>
</protein>
<dbReference type="PANTHER" id="PTHR45954:SF1">
    <property type="entry name" value="LD33695P"/>
    <property type="match status" value="1"/>
</dbReference>
<dbReference type="InterPro" id="IPR052386">
    <property type="entry name" value="GPSM"/>
</dbReference>
<feature type="repeat" description="TPR" evidence="4">
    <location>
        <begin position="432"/>
        <end position="465"/>
    </location>
</feature>
<feature type="repeat" description="TPR" evidence="4">
    <location>
        <begin position="594"/>
        <end position="627"/>
    </location>
</feature>
<comment type="caution">
    <text evidence="6">The sequence shown here is derived from an EMBL/GenBank/DDBJ whole genome shotgun (WGS) entry which is preliminary data.</text>
</comment>
<evidence type="ECO:0000256" key="1">
    <source>
        <dbReference type="ARBA" id="ARBA00004496"/>
    </source>
</evidence>
<dbReference type="Proteomes" id="UP000225706">
    <property type="component" value="Unassembled WGS sequence"/>
</dbReference>
<dbReference type="SUPFAM" id="SSF48452">
    <property type="entry name" value="TPR-like"/>
    <property type="match status" value="3"/>
</dbReference>
<dbReference type="Pfam" id="PF13424">
    <property type="entry name" value="TPR_12"/>
    <property type="match status" value="5"/>
</dbReference>
<name>A0A2B4R861_STYPI</name>
<feature type="repeat" description="TPR" evidence="4">
    <location>
        <begin position="674"/>
        <end position="707"/>
    </location>
</feature>
<dbReference type="GO" id="GO:0001965">
    <property type="term" value="F:G-protein alpha-subunit binding"/>
    <property type="evidence" value="ECO:0007669"/>
    <property type="project" value="TreeGrafter"/>
</dbReference>
<gene>
    <name evidence="6" type="primary">Ttc28</name>
    <name evidence="6" type="ORF">AWC38_SpisGene22948</name>
</gene>
<dbReference type="Pfam" id="PF12770">
    <property type="entry name" value="CHAT"/>
    <property type="match status" value="1"/>
</dbReference>
<dbReference type="GO" id="GO:0005092">
    <property type="term" value="F:GDP-dissociation inhibitor activity"/>
    <property type="evidence" value="ECO:0007669"/>
    <property type="project" value="TreeGrafter"/>
</dbReference>
<organism evidence="6 7">
    <name type="scientific">Stylophora pistillata</name>
    <name type="common">Smooth cauliflower coral</name>
    <dbReference type="NCBI Taxonomy" id="50429"/>
    <lineage>
        <taxon>Eukaryota</taxon>
        <taxon>Metazoa</taxon>
        <taxon>Cnidaria</taxon>
        <taxon>Anthozoa</taxon>
        <taxon>Hexacorallia</taxon>
        <taxon>Scleractinia</taxon>
        <taxon>Astrocoeniina</taxon>
        <taxon>Pocilloporidae</taxon>
        <taxon>Stylophora</taxon>
    </lineage>
</organism>
<dbReference type="EMBL" id="LSMT01001098">
    <property type="protein sequence ID" value="PFX13013.1"/>
    <property type="molecule type" value="Genomic_DNA"/>
</dbReference>
<feature type="repeat" description="TPR" evidence="4">
    <location>
        <begin position="512"/>
        <end position="545"/>
    </location>
</feature>
<accession>A0A2B4R861</accession>
<dbReference type="Pfam" id="PF13181">
    <property type="entry name" value="TPR_8"/>
    <property type="match status" value="1"/>
</dbReference>
<dbReference type="OrthoDB" id="5967477at2759"/>
<sequence length="1180" mass="131258">MTKEGDSLFNGLMAFAPKLLPMATKAVSKILPGLATGALTSLEALVWTRYLDRGRQRLFDSQSKIDQLIQYKSMLTHLHHCTDVLAALQSAGDVIIKPPKTQRGGAIGTISASFGIPLLMNTLTGKGMQNKSHRSAPTAPPVILPSDDRGFQNCVSNQMIPYRLPPFIGNWGDATVIETGETDKATDKEKQSITEDYDYCCSPQENMTKAQEYLEKALTFQIEIGDMKGESSSYEILRALFQRLGKYEKAHEYLEKAFPIQMETGDRKGVSSSYANLGTLFLSLGKYVEAQEYLEKALTIQIEIGDSKGESSSYGHLEALFQRLSKYGKAQEYLEKALPIQIEIGDRRGESSSYANLGTLFLSLSKYVEAREHLEKALTIQIEIGDRNGKAKSYGSLGILFQSLGKSYEKAQEYLEKALPIQIEIGDKNGEVTNYGNLGKLFRSVGKYEKVVEYLEKALTIQIEIGYRSGEATVSKNLGNFFLLLGKYEKAREYLEKALTIQIEIGDRNGEASSYGNLGNLFQSLGKYKTARQYLEKALTIQIEIGDSNGEASNYGNLGAVFLSLSNYKKEKARKYLEKAFTIQKEIGDRSGEASNYLNLGGLFRTHGDYSEAQIYLEKALQVFNSIGQGTGKAAFYGNLASLFLSPGKYGKVEELLEKASPFWREIGDRQGEARHLENLGNISHKREEYDNALEYFNKAFAIDMEIGRKDAVVVAYANEGTCFQSLDNYDMAEEYFKEALTLSEDIGHKFYELKSLCNLSVMKLAQFDTEEACSFLIQSNKVFDTLRGSLKDSDQFKTLLLETHSEAPYKSLSWLLSKTGRPQDALYVEELRRPGNPKSWRGIQNIVVKETDSACLYISVGKKDVRYWILEATGAILFTEEKVSLGKNVDTGFVPDLDEFFTKSFHGLGILPEQNCGDRSLDYTESMSPQNENRALLRDCDDKRIKKNLDLCYKIIVAPVADLLKKPEIIIVPDSCMYQVQFAALTDEEGKYLSESFKLRIVPSLTTLKLIQDSQTGALIVGDPEVGEVILKGRRRNLPSLPCARKEAQMIGRLLGVTPLIGKDVTKQVVLQAIHSVSLIHLAAHGHAERGEIVLSPDCPADCVPRDDVYLLTMADISQIKLRAKLVVLSCCHSARGDIKAEGVIGITRAFLGPGARSVLTLILLCYIIFSIDDVLLTV</sequence>
<feature type="repeat" description="TPR" evidence="4">
    <location>
        <begin position="472"/>
        <end position="505"/>
    </location>
</feature>